<evidence type="ECO:0000313" key="1">
    <source>
        <dbReference type="EMBL" id="AJD50097.1"/>
    </source>
</evidence>
<dbReference type="KEGG" id="apac:S7S_18425"/>
<dbReference type="OrthoDB" id="9790826at2"/>
<protein>
    <recommendedName>
        <fullName evidence="3">Type III effector</fullName>
    </recommendedName>
</protein>
<keyword evidence="2" id="KW-1185">Reference proteome</keyword>
<dbReference type="Pfam" id="PF08888">
    <property type="entry name" value="HopJ"/>
    <property type="match status" value="1"/>
</dbReference>
<dbReference type="HOGENOM" id="CLU_121622_1_1_6"/>
<name>A0A0B4XV12_9GAMM</name>
<dbReference type="RefSeq" id="WP_008734445.1">
    <property type="nucleotide sequence ID" value="NZ_CP004387.1"/>
</dbReference>
<dbReference type="AlphaFoldDB" id="A0A0B4XV12"/>
<dbReference type="STRING" id="391936.S7S_18425"/>
<dbReference type="Gene3D" id="3.20.160.10">
    <property type="entry name" value="vpa0580 domain like"/>
    <property type="match status" value="1"/>
</dbReference>
<proteinExistence type="predicted"/>
<evidence type="ECO:0000313" key="2">
    <source>
        <dbReference type="Proteomes" id="UP000006764"/>
    </source>
</evidence>
<organism evidence="1 2">
    <name type="scientific">Isoalcanivorax pacificus W11-5</name>
    <dbReference type="NCBI Taxonomy" id="391936"/>
    <lineage>
        <taxon>Bacteria</taxon>
        <taxon>Pseudomonadati</taxon>
        <taxon>Pseudomonadota</taxon>
        <taxon>Gammaproteobacteria</taxon>
        <taxon>Oceanospirillales</taxon>
        <taxon>Alcanivoracaceae</taxon>
        <taxon>Isoalcanivorax</taxon>
    </lineage>
</organism>
<accession>A0A0B4XV12</accession>
<gene>
    <name evidence="1" type="ORF">S7S_18425</name>
</gene>
<dbReference type="EMBL" id="CP004387">
    <property type="protein sequence ID" value="AJD50097.1"/>
    <property type="molecule type" value="Genomic_DNA"/>
</dbReference>
<evidence type="ECO:0008006" key="3">
    <source>
        <dbReference type="Google" id="ProtNLM"/>
    </source>
</evidence>
<reference evidence="1 2" key="1">
    <citation type="journal article" date="2012" name="J. Bacteriol.">
        <title>Genome sequence of an alkane-degrading bacterium, Alcanivorax pacificus type strain W11-5, isolated from deep sea sediment.</title>
        <authorList>
            <person name="Lai Q."/>
            <person name="Shao Z."/>
        </authorList>
    </citation>
    <scope>NUCLEOTIDE SEQUENCE [LARGE SCALE GENOMIC DNA]</scope>
    <source>
        <strain evidence="1 2">W11-5</strain>
    </source>
</reference>
<dbReference type="InterPro" id="IPR038604">
    <property type="entry name" value="HopJ_sf"/>
</dbReference>
<sequence>MNATDATSDTAALTEESLLQLLETRPNEVEFEQVMAIIDAHYDYTPTRFINGVKGDQVINAAGENEGSCRIFAFAQRHELNTARTLACFGRFYRDDVLDQLNGKNHPNIRVFMRHGWAGIQFDGNPLTPRKLH</sequence>
<dbReference type="InterPro" id="IPR014984">
    <property type="entry name" value="HopJ"/>
</dbReference>
<dbReference type="Proteomes" id="UP000006764">
    <property type="component" value="Chromosome"/>
</dbReference>